<proteinExistence type="inferred from homology"/>
<dbReference type="PANTHER" id="PTHR12674">
    <property type="entry name" value="PREFOLDIN SUBUNIT 5"/>
    <property type="match status" value="1"/>
</dbReference>
<dbReference type="VEuPathDB" id="VectorBase:AMEM011245"/>
<dbReference type="GO" id="GO:0005737">
    <property type="term" value="C:cytoplasm"/>
    <property type="evidence" value="ECO:0007669"/>
    <property type="project" value="TreeGrafter"/>
</dbReference>
<dbReference type="GO" id="GO:0051082">
    <property type="term" value="F:unfolded protein binding"/>
    <property type="evidence" value="ECO:0007669"/>
    <property type="project" value="InterPro"/>
</dbReference>
<evidence type="ECO:0000313" key="2">
    <source>
        <dbReference type="EnsemblMetazoa" id="AMEM011245-PA"/>
    </source>
</evidence>
<comment type="similarity">
    <text evidence="1">Belongs to the prefoldin subunit alpha family.</text>
</comment>
<dbReference type="NCBIfam" id="TIGR00293">
    <property type="entry name" value="prefoldin subunit alpha"/>
    <property type="match status" value="1"/>
</dbReference>
<dbReference type="Pfam" id="PF02996">
    <property type="entry name" value="Prefoldin"/>
    <property type="match status" value="1"/>
</dbReference>
<evidence type="ECO:0000313" key="3">
    <source>
        <dbReference type="Proteomes" id="UP000075903"/>
    </source>
</evidence>
<dbReference type="Gene3D" id="1.10.287.370">
    <property type="match status" value="1"/>
</dbReference>
<dbReference type="InterPro" id="IPR011599">
    <property type="entry name" value="PFD_alpha_archaea"/>
</dbReference>
<sequence>MATLVGTHAEDFDIEGHRKIYSDLSSSGEISLTKRNNNLPLTGSYRPRADSSHPFYPLFAFCQPHITRRTSRTSTMAQISTTEKPQMQQIDLNTLNLQQLTQLKNQLDQELSIFQESLNTIKMARSKYSASKEALEQFKGDWNEKQILVPLTGSMYVPGTIKDANNVIIEIGTGYYVENDLDSAKEFFKRRIEYVQEQLEKIEMMGIEKSKIRDTIREVMEKKLTQFSKELQAKKREAE</sequence>
<dbReference type="PANTHER" id="PTHR12674:SF2">
    <property type="entry name" value="PREFOLDIN SUBUNIT 5"/>
    <property type="match status" value="1"/>
</dbReference>
<evidence type="ECO:0000256" key="1">
    <source>
        <dbReference type="ARBA" id="ARBA00010048"/>
    </source>
</evidence>
<dbReference type="InterPro" id="IPR004127">
    <property type="entry name" value="Prefoldin_subunit_alpha"/>
</dbReference>
<dbReference type="GO" id="GO:1990114">
    <property type="term" value="P:RNA polymerase II core complex assembly"/>
    <property type="evidence" value="ECO:0007669"/>
    <property type="project" value="TreeGrafter"/>
</dbReference>
<reference evidence="2" key="1">
    <citation type="submission" date="2020-05" db="UniProtKB">
        <authorList>
            <consortium name="EnsemblMetazoa"/>
        </authorList>
    </citation>
    <scope>IDENTIFICATION</scope>
    <source>
        <strain evidence="2">MAF</strain>
    </source>
</reference>
<dbReference type="EnsemblMetazoa" id="AMEM011245-RA">
    <property type="protein sequence ID" value="AMEM011245-PA"/>
    <property type="gene ID" value="AMEM011245"/>
</dbReference>
<dbReference type="GO" id="GO:1990115">
    <property type="term" value="P:RNA polymerase III assembly"/>
    <property type="evidence" value="ECO:0007669"/>
    <property type="project" value="TreeGrafter"/>
</dbReference>
<dbReference type="VEuPathDB" id="VectorBase:AMEM21_008474"/>
<organism evidence="2 3">
    <name type="scientific">Anopheles merus</name>
    <name type="common">Mosquito</name>
    <dbReference type="NCBI Taxonomy" id="30066"/>
    <lineage>
        <taxon>Eukaryota</taxon>
        <taxon>Metazoa</taxon>
        <taxon>Ecdysozoa</taxon>
        <taxon>Arthropoda</taxon>
        <taxon>Hexapoda</taxon>
        <taxon>Insecta</taxon>
        <taxon>Pterygota</taxon>
        <taxon>Neoptera</taxon>
        <taxon>Endopterygota</taxon>
        <taxon>Diptera</taxon>
        <taxon>Nematocera</taxon>
        <taxon>Culicoidea</taxon>
        <taxon>Culicidae</taxon>
        <taxon>Anophelinae</taxon>
        <taxon>Anopheles</taxon>
    </lineage>
</organism>
<name>A0A182V9P7_ANOME</name>
<dbReference type="GO" id="GO:0006457">
    <property type="term" value="P:protein folding"/>
    <property type="evidence" value="ECO:0007669"/>
    <property type="project" value="InterPro"/>
</dbReference>
<keyword evidence="3" id="KW-1185">Reference proteome</keyword>
<dbReference type="GO" id="GO:0016272">
    <property type="term" value="C:prefoldin complex"/>
    <property type="evidence" value="ECO:0007669"/>
    <property type="project" value="InterPro"/>
</dbReference>
<dbReference type="HAMAP" id="MF_00308">
    <property type="entry name" value="PfdA"/>
    <property type="match status" value="1"/>
</dbReference>
<dbReference type="AlphaFoldDB" id="A0A182V9P7"/>
<dbReference type="SUPFAM" id="SSF46579">
    <property type="entry name" value="Prefoldin"/>
    <property type="match status" value="1"/>
</dbReference>
<dbReference type="STRING" id="30066.A0A182V9P7"/>
<protein>
    <recommendedName>
        <fullName evidence="4">Prefoldin, alpha subunit</fullName>
    </recommendedName>
</protein>
<accession>A0A182V9P7</accession>
<dbReference type="GO" id="GO:1990113">
    <property type="term" value="P:RNA polymerase I assembly"/>
    <property type="evidence" value="ECO:0007669"/>
    <property type="project" value="TreeGrafter"/>
</dbReference>
<evidence type="ECO:0008006" key="4">
    <source>
        <dbReference type="Google" id="ProtNLM"/>
    </source>
</evidence>
<dbReference type="CDD" id="cd23157">
    <property type="entry name" value="Prefoldin_5"/>
    <property type="match status" value="1"/>
</dbReference>
<dbReference type="InterPro" id="IPR009053">
    <property type="entry name" value="Prefoldin"/>
</dbReference>
<dbReference type="Proteomes" id="UP000075903">
    <property type="component" value="Unassembled WGS sequence"/>
</dbReference>